<dbReference type="InterPro" id="IPR033118">
    <property type="entry name" value="EXPERA"/>
</dbReference>
<dbReference type="EMBL" id="VCAU01000002">
    <property type="protein sequence ID" value="KAF9895071.1"/>
    <property type="molecule type" value="Genomic_DNA"/>
</dbReference>
<dbReference type="PIRSF" id="PIRSF031032">
    <property type="entry name" value="TMP_97_prd"/>
    <property type="match status" value="1"/>
</dbReference>
<dbReference type="Pfam" id="PF05241">
    <property type="entry name" value="EBP"/>
    <property type="match status" value="1"/>
</dbReference>
<keyword evidence="10" id="KW-1185">Reference proteome</keyword>
<evidence type="ECO:0000256" key="6">
    <source>
        <dbReference type="ARBA" id="ARBA00023136"/>
    </source>
</evidence>
<feature type="domain" description="EXPERA" evidence="8">
    <location>
        <begin position="11"/>
        <end position="148"/>
    </location>
</feature>
<evidence type="ECO:0000256" key="1">
    <source>
        <dbReference type="ARBA" id="ARBA00004477"/>
    </source>
</evidence>
<evidence type="ECO:0000256" key="7">
    <source>
        <dbReference type="PIRNR" id="PIRNR031032"/>
    </source>
</evidence>
<comment type="caution">
    <text evidence="9">The sequence shown here is derived from an EMBL/GenBank/DDBJ whole genome shotgun (WGS) entry which is preliminary data.</text>
</comment>
<comment type="similarity">
    <text evidence="2">Belongs to the TMEM97/sigma-2 receptor family.</text>
</comment>
<protein>
    <recommendedName>
        <fullName evidence="7">Efficient mitochondria targeting-associated protein 19</fullName>
    </recommendedName>
</protein>
<dbReference type="GO" id="GO:0005789">
    <property type="term" value="C:endoplasmic reticulum membrane"/>
    <property type="evidence" value="ECO:0007669"/>
    <property type="project" value="UniProtKB-SubCell"/>
</dbReference>
<dbReference type="PANTHER" id="PTHR31204:SF1">
    <property type="entry name" value="SIGMA INTRACELLULAR RECEPTOR 2"/>
    <property type="match status" value="1"/>
</dbReference>
<dbReference type="Proteomes" id="UP001194746">
    <property type="component" value="Unassembled WGS sequence"/>
</dbReference>
<comment type="subcellular location">
    <subcellularLocation>
        <location evidence="1">Endoplasmic reticulum membrane</location>
        <topology evidence="1">Multi-pass membrane protein</topology>
    </subcellularLocation>
</comment>
<feature type="transmembrane region" description="Helical" evidence="7">
    <location>
        <begin position="12"/>
        <end position="29"/>
    </location>
</feature>
<accession>A0AAD4CYZ2</accession>
<reference evidence="9" key="1">
    <citation type="journal article" date="2019" name="Beilstein J. Org. Chem.">
        <title>Nanangenines: drimane sesquiterpenoids as the dominant metabolite cohort of a novel Australian fungus, Aspergillus nanangensis.</title>
        <authorList>
            <person name="Lacey H.J."/>
            <person name="Gilchrist C.L.M."/>
            <person name="Crombie A."/>
            <person name="Kalaitzis J.A."/>
            <person name="Vuong D."/>
            <person name="Rutledge P.J."/>
            <person name="Turner P."/>
            <person name="Pitt J.I."/>
            <person name="Lacey E."/>
            <person name="Chooi Y.H."/>
            <person name="Piggott A.M."/>
        </authorList>
    </citation>
    <scope>NUCLEOTIDE SEQUENCE</scope>
    <source>
        <strain evidence="9">MST-FP2251</strain>
    </source>
</reference>
<name>A0AAD4CYZ2_ASPNN</name>
<keyword evidence="5 7" id="KW-1133">Transmembrane helix</keyword>
<keyword evidence="4 7" id="KW-0256">Endoplasmic reticulum</keyword>
<feature type="transmembrane region" description="Helical" evidence="7">
    <location>
        <begin position="101"/>
        <end position="122"/>
    </location>
</feature>
<keyword evidence="3 7" id="KW-0812">Transmembrane</keyword>
<feature type="transmembrane region" description="Helical" evidence="7">
    <location>
        <begin position="66"/>
        <end position="89"/>
    </location>
</feature>
<gene>
    <name evidence="9" type="ORF">FE257_004700</name>
</gene>
<evidence type="ECO:0000256" key="5">
    <source>
        <dbReference type="ARBA" id="ARBA00022989"/>
    </source>
</evidence>
<feature type="transmembrane region" description="Helical" evidence="7">
    <location>
        <begin position="137"/>
        <end position="155"/>
    </location>
</feature>
<dbReference type="PANTHER" id="PTHR31204">
    <property type="entry name" value="SIGMA INTRACELLULAR RECEPTOR 2"/>
    <property type="match status" value="1"/>
</dbReference>
<proteinExistence type="inferred from homology"/>
<dbReference type="InterPro" id="IPR016964">
    <property type="entry name" value="Sigma2_recept"/>
</dbReference>
<evidence type="ECO:0000256" key="4">
    <source>
        <dbReference type="ARBA" id="ARBA00022824"/>
    </source>
</evidence>
<evidence type="ECO:0000256" key="2">
    <source>
        <dbReference type="ARBA" id="ARBA00009096"/>
    </source>
</evidence>
<dbReference type="InterPro" id="IPR051987">
    <property type="entry name" value="Sigma-2_receptor-like"/>
</dbReference>
<keyword evidence="6 7" id="KW-0472">Membrane</keyword>
<dbReference type="PROSITE" id="PS51751">
    <property type="entry name" value="EXPERA"/>
    <property type="match status" value="1"/>
</dbReference>
<sequence>MPALSLLSRKCDALYLFFFVIHLPIIFLVDTVPLLPSFLVTDLSHTIRDFYINNYHDKFFQESPPAWFSVFIVMELFYHTPLSIWAIWALWRDHPLVPANLLVFGVQSFVTSMACLAEVWSWTDRTTSQKQTLTSLYAPYVALGAFMALDMFSRLRGQLLSKSKRE</sequence>
<evidence type="ECO:0000259" key="8">
    <source>
        <dbReference type="PROSITE" id="PS51751"/>
    </source>
</evidence>
<evidence type="ECO:0000256" key="3">
    <source>
        <dbReference type="ARBA" id="ARBA00022692"/>
    </source>
</evidence>
<organism evidence="9 10">
    <name type="scientific">Aspergillus nanangensis</name>
    <dbReference type="NCBI Taxonomy" id="2582783"/>
    <lineage>
        <taxon>Eukaryota</taxon>
        <taxon>Fungi</taxon>
        <taxon>Dikarya</taxon>
        <taxon>Ascomycota</taxon>
        <taxon>Pezizomycotina</taxon>
        <taxon>Eurotiomycetes</taxon>
        <taxon>Eurotiomycetidae</taxon>
        <taxon>Eurotiales</taxon>
        <taxon>Aspergillaceae</taxon>
        <taxon>Aspergillus</taxon>
        <taxon>Aspergillus subgen. Circumdati</taxon>
    </lineage>
</organism>
<reference evidence="9" key="2">
    <citation type="submission" date="2020-02" db="EMBL/GenBank/DDBJ databases">
        <authorList>
            <person name="Gilchrist C.L.M."/>
            <person name="Chooi Y.-H."/>
        </authorList>
    </citation>
    <scope>NUCLEOTIDE SEQUENCE</scope>
    <source>
        <strain evidence="9">MST-FP2251</strain>
    </source>
</reference>
<evidence type="ECO:0000313" key="9">
    <source>
        <dbReference type="EMBL" id="KAF9895071.1"/>
    </source>
</evidence>
<dbReference type="AlphaFoldDB" id="A0AAD4CYZ2"/>
<evidence type="ECO:0000313" key="10">
    <source>
        <dbReference type="Proteomes" id="UP001194746"/>
    </source>
</evidence>